<dbReference type="GeneID" id="27700937"/>
<keyword evidence="3" id="KW-0804">Transcription</keyword>
<dbReference type="PANTHER" id="PTHR38111">
    <property type="entry name" value="ZN(2)-C6 FUNGAL-TYPE DOMAIN-CONTAINING PROTEIN-RELATED"/>
    <property type="match status" value="1"/>
</dbReference>
<organism evidence="6 7">
    <name type="scientific">Cladophialophora bantiana (strain ATCC 10958 / CBS 173.52 / CDC B-1940 / NIH 8579)</name>
    <name type="common">Xylohypha bantiana</name>
    <dbReference type="NCBI Taxonomy" id="1442370"/>
    <lineage>
        <taxon>Eukaryota</taxon>
        <taxon>Fungi</taxon>
        <taxon>Dikarya</taxon>
        <taxon>Ascomycota</taxon>
        <taxon>Pezizomycotina</taxon>
        <taxon>Eurotiomycetes</taxon>
        <taxon>Chaetothyriomycetidae</taxon>
        <taxon>Chaetothyriales</taxon>
        <taxon>Herpotrichiellaceae</taxon>
        <taxon>Cladophialophora</taxon>
    </lineage>
</organism>
<dbReference type="OrthoDB" id="4314040at2759"/>
<dbReference type="EMBL" id="KN846991">
    <property type="protein sequence ID" value="KIW91115.1"/>
    <property type="molecule type" value="Genomic_DNA"/>
</dbReference>
<keyword evidence="4" id="KW-0539">Nucleus</keyword>
<dbReference type="InterPro" id="IPR036864">
    <property type="entry name" value="Zn2-C6_fun-type_DNA-bd_sf"/>
</dbReference>
<evidence type="ECO:0000256" key="4">
    <source>
        <dbReference type="ARBA" id="ARBA00023242"/>
    </source>
</evidence>
<dbReference type="GO" id="GO:0003677">
    <property type="term" value="F:DNA binding"/>
    <property type="evidence" value="ECO:0007669"/>
    <property type="project" value="UniProtKB-KW"/>
</dbReference>
<dbReference type="AlphaFoldDB" id="A0A0D2HK49"/>
<dbReference type="RefSeq" id="XP_016617784.1">
    <property type="nucleotide sequence ID" value="XM_016765739.1"/>
</dbReference>
<dbReference type="SUPFAM" id="SSF57701">
    <property type="entry name" value="Zn2/Cys6 DNA-binding domain"/>
    <property type="match status" value="1"/>
</dbReference>
<reference evidence="6" key="1">
    <citation type="submission" date="2015-01" db="EMBL/GenBank/DDBJ databases">
        <title>The Genome Sequence of Cladophialophora bantiana CBS 173.52.</title>
        <authorList>
            <consortium name="The Broad Institute Genomics Platform"/>
            <person name="Cuomo C."/>
            <person name="de Hoog S."/>
            <person name="Gorbushina A."/>
            <person name="Stielow B."/>
            <person name="Teixiera M."/>
            <person name="Abouelleil A."/>
            <person name="Chapman S.B."/>
            <person name="Priest M."/>
            <person name="Young S.K."/>
            <person name="Wortman J."/>
            <person name="Nusbaum C."/>
            <person name="Birren B."/>
        </authorList>
    </citation>
    <scope>NUCLEOTIDE SEQUENCE [LARGE SCALE GENOMIC DNA]</scope>
    <source>
        <strain evidence="6">CBS 173.52</strain>
    </source>
</reference>
<proteinExistence type="predicted"/>
<name>A0A0D2HK49_CLAB1</name>
<evidence type="ECO:0000259" key="5">
    <source>
        <dbReference type="Pfam" id="PF00172"/>
    </source>
</evidence>
<gene>
    <name evidence="6" type="ORF">Z519_08009</name>
</gene>
<protein>
    <recommendedName>
        <fullName evidence="5">Zn(2)-C6 fungal-type domain-containing protein</fullName>
    </recommendedName>
</protein>
<dbReference type="Pfam" id="PF00172">
    <property type="entry name" value="Zn_clus"/>
    <property type="match status" value="1"/>
</dbReference>
<dbReference type="InterPro" id="IPR001138">
    <property type="entry name" value="Zn2Cys6_DnaBD"/>
</dbReference>
<dbReference type="GO" id="GO:0000981">
    <property type="term" value="F:DNA-binding transcription factor activity, RNA polymerase II-specific"/>
    <property type="evidence" value="ECO:0007669"/>
    <property type="project" value="InterPro"/>
</dbReference>
<evidence type="ECO:0000313" key="7">
    <source>
        <dbReference type="Proteomes" id="UP000053789"/>
    </source>
</evidence>
<feature type="domain" description="Zn(2)-C6 fungal-type" evidence="5">
    <location>
        <begin position="2"/>
        <end position="24"/>
    </location>
</feature>
<dbReference type="HOGENOM" id="CLU_021599_8_1_1"/>
<keyword evidence="1" id="KW-0805">Transcription regulation</keyword>
<dbReference type="InterPro" id="IPR053178">
    <property type="entry name" value="Osmoadaptation_assoc"/>
</dbReference>
<dbReference type="Proteomes" id="UP000053789">
    <property type="component" value="Unassembled WGS sequence"/>
</dbReference>
<sequence>MRKIKCDEHEPVCLNCQKSGRECSGPATLSRTQLDGDASLVSFAPAKIRWSVPQNRRSHATKPWNQQRHSPTLAARALESSSPALVASPRLSEDQSLSGRLVYAIENTKGTGFTLELAGKHLVQLPARVGENQALDSAIACFLSAHTKLLCPARMTEQHQHQLCSKALRDMKEAVVAAMMVLGDFEVRDIKLRHIVRITGLTGWQIACGRVENVLGHASGAEAILKAWGAGSIRSAWALDLLEVMASLLIAVSLSTGQECFLDKLEWTEVFDRAAPRPLIPARELINFEYLKCCARLATITTIFPFETYYRISEARLCETLCNVWKLFILVSALIQHYFPDYITSKHRREQAQAAINICKCFEFVRPLKPVGAFFMHLNLPRAAVALPGPYRQWALSAYKEIVDSGLAVGFDVAAPTNLLARWMSGWNGSSYQKWWLRGDDQWE</sequence>
<evidence type="ECO:0000256" key="2">
    <source>
        <dbReference type="ARBA" id="ARBA00023125"/>
    </source>
</evidence>
<dbReference type="CDD" id="cd00067">
    <property type="entry name" value="GAL4"/>
    <property type="match status" value="1"/>
</dbReference>
<keyword evidence="2" id="KW-0238">DNA-binding</keyword>
<evidence type="ECO:0000256" key="1">
    <source>
        <dbReference type="ARBA" id="ARBA00023015"/>
    </source>
</evidence>
<keyword evidence="7" id="KW-1185">Reference proteome</keyword>
<evidence type="ECO:0000313" key="6">
    <source>
        <dbReference type="EMBL" id="KIW91115.1"/>
    </source>
</evidence>
<dbReference type="Gene3D" id="4.10.240.10">
    <property type="entry name" value="Zn(2)-C6 fungal-type DNA-binding domain"/>
    <property type="match status" value="1"/>
</dbReference>
<accession>A0A0D2HK49</accession>
<evidence type="ECO:0000256" key="3">
    <source>
        <dbReference type="ARBA" id="ARBA00023163"/>
    </source>
</evidence>
<dbReference type="GO" id="GO:0008270">
    <property type="term" value="F:zinc ion binding"/>
    <property type="evidence" value="ECO:0007669"/>
    <property type="project" value="InterPro"/>
</dbReference>
<dbReference type="VEuPathDB" id="FungiDB:Z519_08009"/>